<dbReference type="Gene3D" id="3.90.180.10">
    <property type="entry name" value="Medium-chain alcohol dehydrogenases, catalytic domain"/>
    <property type="match status" value="1"/>
</dbReference>
<dbReference type="InterPro" id="IPR013149">
    <property type="entry name" value="ADH-like_C"/>
</dbReference>
<evidence type="ECO:0000256" key="3">
    <source>
        <dbReference type="ARBA" id="ARBA00013190"/>
    </source>
</evidence>
<keyword evidence="6" id="KW-0560">Oxidoreductase</keyword>
<protein>
    <recommendedName>
        <fullName evidence="3">alcohol dehydrogenase</fullName>
        <ecNumber evidence="3">1.1.1.1</ecNumber>
    </recommendedName>
</protein>
<evidence type="ECO:0000259" key="9">
    <source>
        <dbReference type="SMART" id="SM00829"/>
    </source>
</evidence>
<gene>
    <name evidence="10" type="primary">ADH1_1</name>
    <name evidence="10" type="ORF">C6P46_005995</name>
</gene>
<feature type="region of interest" description="Disordered" evidence="8">
    <location>
        <begin position="172"/>
        <end position="203"/>
    </location>
</feature>
<feature type="domain" description="Enoyl reductase (ER)" evidence="9">
    <location>
        <begin position="20"/>
        <end position="377"/>
    </location>
</feature>
<reference evidence="10 11" key="1">
    <citation type="submission" date="2020-11" db="EMBL/GenBank/DDBJ databases">
        <title>Kefir isolates.</title>
        <authorList>
            <person name="Marcisauskas S."/>
            <person name="Kim Y."/>
            <person name="Blasche S."/>
        </authorList>
    </citation>
    <scope>NUCLEOTIDE SEQUENCE [LARGE SCALE GENOMIC DNA]</scope>
    <source>
        <strain evidence="10 11">KR</strain>
    </source>
</reference>
<evidence type="ECO:0000256" key="8">
    <source>
        <dbReference type="SAM" id="MobiDB-lite"/>
    </source>
</evidence>
<comment type="caution">
    <text evidence="10">The sequence shown here is derived from an EMBL/GenBank/DDBJ whole genome shotgun (WGS) entry which is preliminary data.</text>
</comment>
<dbReference type="SUPFAM" id="SSF50129">
    <property type="entry name" value="GroES-like"/>
    <property type="match status" value="1"/>
</dbReference>
<evidence type="ECO:0000256" key="2">
    <source>
        <dbReference type="ARBA" id="ARBA00008072"/>
    </source>
</evidence>
<comment type="cofactor">
    <cofactor evidence="1">
        <name>Zn(2+)</name>
        <dbReference type="ChEBI" id="CHEBI:29105"/>
    </cofactor>
</comment>
<evidence type="ECO:0000313" key="11">
    <source>
        <dbReference type="Proteomes" id="UP000777482"/>
    </source>
</evidence>
<dbReference type="CDD" id="cd08297">
    <property type="entry name" value="CAD3"/>
    <property type="match status" value="1"/>
</dbReference>
<evidence type="ECO:0000256" key="4">
    <source>
        <dbReference type="ARBA" id="ARBA00022723"/>
    </source>
</evidence>
<evidence type="ECO:0000313" key="10">
    <source>
        <dbReference type="EMBL" id="KAG0665901.1"/>
    </source>
</evidence>
<evidence type="ECO:0000256" key="1">
    <source>
        <dbReference type="ARBA" id="ARBA00001947"/>
    </source>
</evidence>
<dbReference type="PANTHER" id="PTHR42940">
    <property type="entry name" value="ALCOHOL DEHYDROGENASE 1-RELATED"/>
    <property type="match status" value="1"/>
</dbReference>
<evidence type="ECO:0000256" key="6">
    <source>
        <dbReference type="ARBA" id="ARBA00023002"/>
    </source>
</evidence>
<accession>A0A9P6W8I5</accession>
<dbReference type="InterPro" id="IPR036291">
    <property type="entry name" value="NAD(P)-bd_dom_sf"/>
</dbReference>
<dbReference type="Proteomes" id="UP000777482">
    <property type="component" value="Unassembled WGS sequence"/>
</dbReference>
<name>A0A9P6W8I5_RHOMI</name>
<dbReference type="InterPro" id="IPR011032">
    <property type="entry name" value="GroES-like_sf"/>
</dbReference>
<dbReference type="InterPro" id="IPR020843">
    <property type="entry name" value="ER"/>
</dbReference>
<dbReference type="Pfam" id="PF08240">
    <property type="entry name" value="ADH_N"/>
    <property type="match status" value="1"/>
</dbReference>
<dbReference type="Pfam" id="PF00107">
    <property type="entry name" value="ADH_zinc_N"/>
    <property type="match status" value="1"/>
</dbReference>
<proteinExistence type="inferred from homology"/>
<dbReference type="EC" id="1.1.1.1" evidence="3"/>
<dbReference type="GO" id="GO:0004022">
    <property type="term" value="F:alcohol dehydrogenase (NAD+) activity"/>
    <property type="evidence" value="ECO:0007669"/>
    <property type="project" value="UniProtKB-EC"/>
</dbReference>
<sequence>MTSFTVPKVATAVVFDQHKGPLRVEREWPVVEPEVGEVLVKIAYSGVCHSDLHAWHGDWADKPKLPLIGGHEGAGQVVAIGKGTKTKLKIGAAVGIKWLATACLDSCEDCLSGNEGLCAEQKASGYDVDGTFQQYAISDARYVTPIPEGLALEIAAPRERFLRLFCSQPPEALTGSRTQSYAPASPPGEQSERQTNTKPGNTVVISGASGGLGHLGTQYALAIGLRVVAIDSGEEKRKMLEGYGVKDFIDFKDFADEQALIEEVRKVSGGRGPHASVVFSAGAAAYNHALKYLRPRGTLVCVGLPAGAELKADVYTTVCTGLRIVGSNIGNRQDAIEALEFAARGEVMPQITVEPLENLESVFDRMERGAIAGRIVLDCQA</sequence>
<keyword evidence="11" id="KW-1185">Reference proteome</keyword>
<dbReference type="GO" id="GO:0046872">
    <property type="term" value="F:metal ion binding"/>
    <property type="evidence" value="ECO:0007669"/>
    <property type="project" value="UniProtKB-KW"/>
</dbReference>
<keyword evidence="7" id="KW-0520">NAD</keyword>
<dbReference type="Gene3D" id="3.40.50.720">
    <property type="entry name" value="NAD(P)-binding Rossmann-like Domain"/>
    <property type="match status" value="1"/>
</dbReference>
<evidence type="ECO:0000256" key="7">
    <source>
        <dbReference type="ARBA" id="ARBA00023027"/>
    </source>
</evidence>
<dbReference type="AlphaFoldDB" id="A0A9P6W8I5"/>
<keyword evidence="5" id="KW-0862">Zinc</keyword>
<dbReference type="SMART" id="SM00829">
    <property type="entry name" value="PKS_ER"/>
    <property type="match status" value="1"/>
</dbReference>
<dbReference type="EMBL" id="PUHQ01000007">
    <property type="protein sequence ID" value="KAG0665901.1"/>
    <property type="molecule type" value="Genomic_DNA"/>
</dbReference>
<feature type="compositionally biased region" description="Polar residues" evidence="8">
    <location>
        <begin position="193"/>
        <end position="203"/>
    </location>
</feature>
<dbReference type="InterPro" id="IPR013154">
    <property type="entry name" value="ADH-like_N"/>
</dbReference>
<comment type="similarity">
    <text evidence="2">Belongs to the zinc-containing alcohol dehydrogenase family.</text>
</comment>
<evidence type="ECO:0000256" key="5">
    <source>
        <dbReference type="ARBA" id="ARBA00022833"/>
    </source>
</evidence>
<dbReference type="SUPFAM" id="SSF51735">
    <property type="entry name" value="NAD(P)-binding Rossmann-fold domains"/>
    <property type="match status" value="1"/>
</dbReference>
<organism evidence="10 11">
    <name type="scientific">Rhodotorula mucilaginosa</name>
    <name type="common">Yeast</name>
    <name type="synonym">Rhodotorula rubra</name>
    <dbReference type="NCBI Taxonomy" id="5537"/>
    <lineage>
        <taxon>Eukaryota</taxon>
        <taxon>Fungi</taxon>
        <taxon>Dikarya</taxon>
        <taxon>Basidiomycota</taxon>
        <taxon>Pucciniomycotina</taxon>
        <taxon>Microbotryomycetes</taxon>
        <taxon>Sporidiobolales</taxon>
        <taxon>Sporidiobolaceae</taxon>
        <taxon>Rhodotorula</taxon>
    </lineage>
</organism>
<dbReference type="GO" id="GO:0005737">
    <property type="term" value="C:cytoplasm"/>
    <property type="evidence" value="ECO:0007669"/>
    <property type="project" value="TreeGrafter"/>
</dbReference>
<dbReference type="FunFam" id="3.40.50.720:FF:000039">
    <property type="entry name" value="Alcohol dehydrogenase AdhP"/>
    <property type="match status" value="1"/>
</dbReference>
<keyword evidence="4" id="KW-0479">Metal-binding</keyword>
<dbReference type="PANTHER" id="PTHR42940:SF3">
    <property type="entry name" value="ALCOHOL DEHYDROGENASE 1-RELATED"/>
    <property type="match status" value="1"/>
</dbReference>
<dbReference type="OrthoDB" id="1879366at2759"/>